<dbReference type="SUPFAM" id="SSF53383">
    <property type="entry name" value="PLP-dependent transferases"/>
    <property type="match status" value="1"/>
</dbReference>
<reference evidence="7 8" key="1">
    <citation type="submission" date="2006-11" db="EMBL/GenBank/DDBJ databases">
        <authorList>
            <consortium name="Laboratoire de Microbiologie (Universite Bourgogne)"/>
            <consortium name="GENOME Express"/>
            <consortium name="UMR Oenologie Ampelologie (Universite Bordeaux 2)"/>
            <person name="Guzzo J."/>
        </authorList>
    </citation>
    <scope>NUCLEOTIDE SEQUENCE [LARGE SCALE GENOMIC DNA]</scope>
    <source>
        <strain evidence="7 8">ATCC BAA-1163</strain>
    </source>
</reference>
<dbReference type="Gene3D" id="3.40.640.10">
    <property type="entry name" value="Type I PLP-dependent aspartate aminotransferase-like (Major domain)"/>
    <property type="match status" value="1"/>
</dbReference>
<evidence type="ECO:0000256" key="2">
    <source>
        <dbReference type="ARBA" id="ARBA00012224"/>
    </source>
</evidence>
<name>A0NKD3_OENOE</name>
<dbReference type="NCBIfam" id="TIGR04350">
    <property type="entry name" value="C_S_lyase_PatB"/>
    <property type="match status" value="1"/>
</dbReference>
<evidence type="ECO:0000313" key="8">
    <source>
        <dbReference type="Proteomes" id="UP000003346"/>
    </source>
</evidence>
<keyword evidence="7" id="KW-0808">Transferase</keyword>
<dbReference type="Gene3D" id="3.90.1150.10">
    <property type="entry name" value="Aspartate Aminotransferase, domain 1"/>
    <property type="match status" value="1"/>
</dbReference>
<dbReference type="InterPro" id="IPR015421">
    <property type="entry name" value="PyrdxlP-dep_Trfase_major"/>
</dbReference>
<dbReference type="InterPro" id="IPR015424">
    <property type="entry name" value="PyrdxlP-dep_Trfase"/>
</dbReference>
<sequence>MRYDFDQLINRHNTYSTQWDYISDRFGRNDILPFSISDTDFAVPKEIQDAVRQRIEHPIYGYTRWNHEDYKQNIVDWFKKRNQVNIEPDWIAYSPSVVFTISTFIRMMSNEGDTVAVFSPMYDAFYGAIEKNDRFLAPVRLGSAQEGYAVDWDSLTTILSQPRTKILLLTNPHNPTGKVFTHQELYRISELCDQYHIFMISDDIHRDIVYKPNHYCPLTEVRQHQMVLCCSASKTFNTPGLIGSYLFEPDTELYRKFLIELKQKNALSSVSIFGMISQMAAYKNGSEYVDQMVDYLHQNLLILNDFLINQHLNIDFVLPQGTYLAWLKVDRLGYSANELQNRLVNKGKVGIMSGKTYGDSNYLRMNIACPRKKLLDGLKRLRLGLAD</sequence>
<protein>
    <recommendedName>
        <fullName evidence="2">cysteine-S-conjugate beta-lyase</fullName>
        <ecNumber evidence="2">4.4.1.13</ecNumber>
    </recommendedName>
</protein>
<dbReference type="EMBL" id="AAUV01000058">
    <property type="protein sequence ID" value="EAV38986.1"/>
    <property type="molecule type" value="Genomic_DNA"/>
</dbReference>
<dbReference type="InterPro" id="IPR015422">
    <property type="entry name" value="PyrdxlP-dep_Trfase_small"/>
</dbReference>
<organism evidence="7 8">
    <name type="scientific">Oenococcus oeni ATCC BAA-1163</name>
    <dbReference type="NCBI Taxonomy" id="379360"/>
    <lineage>
        <taxon>Bacteria</taxon>
        <taxon>Bacillati</taxon>
        <taxon>Bacillota</taxon>
        <taxon>Bacilli</taxon>
        <taxon>Lactobacillales</taxon>
        <taxon>Lactobacillaceae</taxon>
        <taxon>Oenococcus</taxon>
    </lineage>
</organism>
<dbReference type="InterPro" id="IPR051798">
    <property type="entry name" value="Class-II_PLP-Dep_Aminotrans"/>
</dbReference>
<evidence type="ECO:0000256" key="4">
    <source>
        <dbReference type="ARBA" id="ARBA00023239"/>
    </source>
</evidence>
<dbReference type="GO" id="GO:0008483">
    <property type="term" value="F:transaminase activity"/>
    <property type="evidence" value="ECO:0007669"/>
    <property type="project" value="UniProtKB-KW"/>
</dbReference>
<dbReference type="PANTHER" id="PTHR43525:SF1">
    <property type="entry name" value="PROTEIN MALY"/>
    <property type="match status" value="1"/>
</dbReference>
<comment type="similarity">
    <text evidence="5">Belongs to the class-II pyridoxal-phosphate-dependent aminotransferase family. MalY/PatB cystathionine beta-lyase subfamily.</text>
</comment>
<dbReference type="CDD" id="cd00609">
    <property type="entry name" value="AAT_like"/>
    <property type="match status" value="1"/>
</dbReference>
<keyword evidence="7" id="KW-0032">Aminotransferase</keyword>
<dbReference type="PANTHER" id="PTHR43525">
    <property type="entry name" value="PROTEIN MALY"/>
    <property type="match status" value="1"/>
</dbReference>
<evidence type="ECO:0000256" key="5">
    <source>
        <dbReference type="ARBA" id="ARBA00037974"/>
    </source>
</evidence>
<accession>A0NKD3</accession>
<evidence type="ECO:0000256" key="3">
    <source>
        <dbReference type="ARBA" id="ARBA00022898"/>
    </source>
</evidence>
<feature type="domain" description="Aminotransferase class I/classII large" evidence="6">
    <location>
        <begin position="30"/>
        <end position="376"/>
    </location>
</feature>
<comment type="cofactor">
    <cofactor evidence="1">
        <name>pyridoxal 5'-phosphate</name>
        <dbReference type="ChEBI" id="CHEBI:597326"/>
    </cofactor>
</comment>
<dbReference type="HOGENOM" id="CLU_017584_15_0_9"/>
<proteinExistence type="inferred from homology"/>
<dbReference type="Pfam" id="PF00155">
    <property type="entry name" value="Aminotran_1_2"/>
    <property type="match status" value="1"/>
</dbReference>
<dbReference type="EC" id="4.4.1.13" evidence="2"/>
<dbReference type="GO" id="GO:0047804">
    <property type="term" value="F:cysteine-S-conjugate beta-lyase activity"/>
    <property type="evidence" value="ECO:0007669"/>
    <property type="project" value="UniProtKB-EC"/>
</dbReference>
<evidence type="ECO:0000313" key="7">
    <source>
        <dbReference type="EMBL" id="EAV38986.1"/>
    </source>
</evidence>
<dbReference type="AlphaFoldDB" id="A0NKD3"/>
<evidence type="ECO:0000259" key="6">
    <source>
        <dbReference type="Pfam" id="PF00155"/>
    </source>
</evidence>
<dbReference type="InterPro" id="IPR027619">
    <property type="entry name" value="C-S_lyase_PatB-like"/>
</dbReference>
<gene>
    <name evidence="7" type="primary">patB</name>
    <name evidence="7" type="ORF">OENOO_63016</name>
</gene>
<dbReference type="Proteomes" id="UP000003346">
    <property type="component" value="Unassembled WGS sequence"/>
</dbReference>
<comment type="caution">
    <text evidence="7">The sequence shown here is derived from an EMBL/GenBank/DDBJ whole genome shotgun (WGS) entry which is preliminary data.</text>
</comment>
<evidence type="ECO:0000256" key="1">
    <source>
        <dbReference type="ARBA" id="ARBA00001933"/>
    </source>
</evidence>
<dbReference type="InterPro" id="IPR004839">
    <property type="entry name" value="Aminotransferase_I/II_large"/>
</dbReference>
<keyword evidence="3" id="KW-0663">Pyridoxal phosphate</keyword>
<keyword evidence="4" id="KW-0456">Lyase</keyword>
<dbReference type="GO" id="GO:0030170">
    <property type="term" value="F:pyridoxal phosphate binding"/>
    <property type="evidence" value="ECO:0007669"/>
    <property type="project" value="InterPro"/>
</dbReference>